<feature type="region of interest" description="Disordered" evidence="5">
    <location>
        <begin position="183"/>
        <end position="207"/>
    </location>
</feature>
<dbReference type="InterPro" id="IPR012997">
    <property type="entry name" value="RplA"/>
</dbReference>
<protein>
    <recommendedName>
        <fullName evidence="3">Probable endolytic peptidoglycan transglycosylase RlpA</fullName>
        <ecNumber evidence="3">4.2.2.-</ecNumber>
    </recommendedName>
</protein>
<dbReference type="InterPro" id="IPR034718">
    <property type="entry name" value="RlpA"/>
</dbReference>
<dbReference type="OrthoDB" id="9779128at2"/>
<sequence>MGLFDHRTGWTGEPRATSLKQRAPLRVEPLPPFKIPPCAQPMGIRSHPAVRDAWAGPRWALLLLCGVLAGCGSTQHVGEQGLPDAQGIASYYADKFVGRTTANGEIYDHQGLTAAHRSLPFGTRVRTTRIDAPAQPSVVVRINDRGPFKDGRIIDLSKAAAGRLNMLRDGLAEVRLEIVSYPSGPASTTAGPSGEEPSGPESSSAGW</sequence>
<dbReference type="PANTHER" id="PTHR34183">
    <property type="entry name" value="ENDOLYTIC PEPTIDOGLYCAN TRANSGLYCOSYLASE RLPA"/>
    <property type="match status" value="1"/>
</dbReference>
<dbReference type="Gene3D" id="2.40.40.10">
    <property type="entry name" value="RlpA-like domain"/>
    <property type="match status" value="1"/>
</dbReference>
<dbReference type="GO" id="GO:0008932">
    <property type="term" value="F:lytic endotransglycosylase activity"/>
    <property type="evidence" value="ECO:0007669"/>
    <property type="project" value="UniProtKB-UniRule"/>
</dbReference>
<dbReference type="SUPFAM" id="SSF50685">
    <property type="entry name" value="Barwin-like endoglucanases"/>
    <property type="match status" value="1"/>
</dbReference>
<dbReference type="AlphaFoldDB" id="Q2S0N5"/>
<comment type="function">
    <text evidence="3">Lytic transglycosylase with a strong preference for naked glycan strands that lack stem peptides.</text>
</comment>
<dbReference type="Proteomes" id="UP000008674">
    <property type="component" value="Chromosome"/>
</dbReference>
<dbReference type="KEGG" id="sru:SRU_2140"/>
<dbReference type="PANTHER" id="PTHR34183:SF8">
    <property type="entry name" value="ENDOLYTIC PEPTIDOGLYCAN TRANSGLYCOSYLASE RLPA-RELATED"/>
    <property type="match status" value="1"/>
</dbReference>
<dbReference type="GO" id="GO:0071555">
    <property type="term" value="P:cell wall organization"/>
    <property type="evidence" value="ECO:0007669"/>
    <property type="project" value="UniProtKB-KW"/>
</dbReference>
<feature type="compositionally biased region" description="Low complexity" evidence="5">
    <location>
        <begin position="191"/>
        <end position="207"/>
    </location>
</feature>
<dbReference type="CDD" id="cd22268">
    <property type="entry name" value="DPBB_RlpA-like"/>
    <property type="match status" value="1"/>
</dbReference>
<dbReference type="Pfam" id="PF03330">
    <property type="entry name" value="DPBB_1"/>
    <property type="match status" value="1"/>
</dbReference>
<accession>Q2S0N5</accession>
<dbReference type="HOGENOM" id="CLU_042923_7_1_10"/>
<evidence type="ECO:0000256" key="5">
    <source>
        <dbReference type="SAM" id="MobiDB-lite"/>
    </source>
</evidence>
<dbReference type="HAMAP" id="MF_02071">
    <property type="entry name" value="RlpA"/>
    <property type="match status" value="1"/>
</dbReference>
<evidence type="ECO:0000256" key="1">
    <source>
        <dbReference type="ARBA" id="ARBA00023239"/>
    </source>
</evidence>
<dbReference type="NCBIfam" id="TIGR00413">
    <property type="entry name" value="rlpA"/>
    <property type="match status" value="1"/>
</dbReference>
<keyword evidence="7" id="KW-0449">Lipoprotein</keyword>
<dbReference type="GO" id="GO:0000270">
    <property type="term" value="P:peptidoglycan metabolic process"/>
    <property type="evidence" value="ECO:0007669"/>
    <property type="project" value="UniProtKB-UniRule"/>
</dbReference>
<evidence type="ECO:0000256" key="2">
    <source>
        <dbReference type="ARBA" id="ARBA00023316"/>
    </source>
</evidence>
<keyword evidence="2 3" id="KW-0961">Cell wall biogenesis/degradation</keyword>
<keyword evidence="1 3" id="KW-0456">Lyase</keyword>
<dbReference type="eggNOG" id="COG0797">
    <property type="taxonomic scope" value="Bacteria"/>
</dbReference>
<dbReference type="InterPro" id="IPR036908">
    <property type="entry name" value="RlpA-like_sf"/>
</dbReference>
<name>Q2S0N5_SALRD</name>
<proteinExistence type="inferred from homology"/>
<dbReference type="STRING" id="309807.SRU_2140"/>
<evidence type="ECO:0000256" key="4">
    <source>
        <dbReference type="RuleBase" id="RU003495"/>
    </source>
</evidence>
<organism evidence="7 8">
    <name type="scientific">Salinibacter ruber (strain DSM 13855 / M31)</name>
    <dbReference type="NCBI Taxonomy" id="309807"/>
    <lineage>
        <taxon>Bacteria</taxon>
        <taxon>Pseudomonadati</taxon>
        <taxon>Rhodothermota</taxon>
        <taxon>Rhodothermia</taxon>
        <taxon>Rhodothermales</taxon>
        <taxon>Salinibacteraceae</taxon>
        <taxon>Salinibacter</taxon>
    </lineage>
</organism>
<dbReference type="InterPro" id="IPR009009">
    <property type="entry name" value="RlpA-like_DPBB"/>
</dbReference>
<dbReference type="EMBL" id="CP000159">
    <property type="protein sequence ID" value="ABC46083.1"/>
    <property type="molecule type" value="Genomic_DNA"/>
</dbReference>
<gene>
    <name evidence="3 7" type="primary">rlpA</name>
    <name evidence="7" type="ordered locus">SRU_2140</name>
</gene>
<reference evidence="7 8" key="1">
    <citation type="journal article" date="2005" name="Proc. Natl. Acad. Sci. U.S.A.">
        <title>The genome of Salinibacter ruber: convergence and gene exchange among hyperhalophilic bacteria and archaea.</title>
        <authorList>
            <person name="Mongodin E.F."/>
            <person name="Nelson K.E."/>
            <person name="Daugherty S."/>
            <person name="Deboy R.T."/>
            <person name="Wister J."/>
            <person name="Khouri H."/>
            <person name="Weidman J."/>
            <person name="Walsh D.A."/>
            <person name="Papke R.T."/>
            <person name="Sanchez Perez G."/>
            <person name="Sharma A.K."/>
            <person name="Nesbo C.L."/>
            <person name="MacLeod D."/>
            <person name="Bapteste E."/>
            <person name="Doolittle W.F."/>
            <person name="Charlebois R.L."/>
            <person name="Legault B."/>
            <person name="Rodriguez-Valera F."/>
        </authorList>
    </citation>
    <scope>NUCLEOTIDE SEQUENCE [LARGE SCALE GENOMIC DNA]</scope>
    <source>
        <strain evidence="8">DSM 13855 / CECT 5946 / M31</strain>
    </source>
</reference>
<evidence type="ECO:0000256" key="3">
    <source>
        <dbReference type="HAMAP-Rule" id="MF_02071"/>
    </source>
</evidence>
<evidence type="ECO:0000313" key="7">
    <source>
        <dbReference type="EMBL" id="ABC46083.1"/>
    </source>
</evidence>
<comment type="similarity">
    <text evidence="3 4">Belongs to the RlpA family.</text>
</comment>
<feature type="domain" description="RlpA-like protein double-psi beta-barrel" evidence="6">
    <location>
        <begin position="85"/>
        <end position="175"/>
    </location>
</feature>
<dbReference type="EnsemblBacteria" id="ABC46083">
    <property type="protein sequence ID" value="ABC46083"/>
    <property type="gene ID" value="SRU_2140"/>
</dbReference>
<dbReference type="EC" id="4.2.2.-" evidence="3"/>
<evidence type="ECO:0000313" key="8">
    <source>
        <dbReference type="Proteomes" id="UP000008674"/>
    </source>
</evidence>
<keyword evidence="8" id="KW-1185">Reference proteome</keyword>
<evidence type="ECO:0000259" key="6">
    <source>
        <dbReference type="Pfam" id="PF03330"/>
    </source>
</evidence>